<dbReference type="PANTHER" id="PTHR38795:SF1">
    <property type="entry name" value="DUF6604 DOMAIN-CONTAINING PROTEIN"/>
    <property type="match status" value="1"/>
</dbReference>
<proteinExistence type="predicted"/>
<evidence type="ECO:0000259" key="2">
    <source>
        <dbReference type="Pfam" id="PF20253"/>
    </source>
</evidence>
<dbReference type="EMBL" id="LKEA01000138">
    <property type="protein sequence ID" value="ROV86761.1"/>
    <property type="molecule type" value="Genomic_DNA"/>
</dbReference>
<evidence type="ECO:0000313" key="4">
    <source>
        <dbReference type="Proteomes" id="UP000283895"/>
    </source>
</evidence>
<gene>
    <name evidence="3" type="ORF">VMCG_10893</name>
</gene>
<keyword evidence="4" id="KW-1185">Reference proteome</keyword>
<evidence type="ECO:0000256" key="1">
    <source>
        <dbReference type="SAM" id="MobiDB-lite"/>
    </source>
</evidence>
<comment type="caution">
    <text evidence="3">The sequence shown here is derived from an EMBL/GenBank/DDBJ whole genome shotgun (WGS) entry which is preliminary data.</text>
</comment>
<accession>A0A423V7M0</accession>
<dbReference type="STRING" id="356882.A0A423V7M0"/>
<protein>
    <recommendedName>
        <fullName evidence="2">DUF6604 domain-containing protein</fullName>
    </recommendedName>
</protein>
<reference evidence="3 4" key="1">
    <citation type="submission" date="2015-09" db="EMBL/GenBank/DDBJ databases">
        <title>Host preference determinants of Valsa canker pathogens revealed by comparative genomics.</title>
        <authorList>
            <person name="Yin Z."/>
            <person name="Huang L."/>
        </authorList>
    </citation>
    <scope>NUCLEOTIDE SEQUENCE [LARGE SCALE GENOMIC DNA]</scope>
    <source>
        <strain evidence="3 4">03-1</strain>
    </source>
</reference>
<feature type="domain" description="DUF6604" evidence="2">
    <location>
        <begin position="16"/>
        <end position="290"/>
    </location>
</feature>
<dbReference type="OrthoDB" id="4666783at2759"/>
<dbReference type="PANTHER" id="PTHR38795">
    <property type="entry name" value="DUF6604 DOMAIN-CONTAINING PROTEIN"/>
    <property type="match status" value="1"/>
</dbReference>
<dbReference type="Proteomes" id="UP000283895">
    <property type="component" value="Unassembled WGS sequence"/>
</dbReference>
<dbReference type="Pfam" id="PF20253">
    <property type="entry name" value="DUF6604"/>
    <property type="match status" value="1"/>
</dbReference>
<name>A0A423V7M0_9PEZI</name>
<dbReference type="InterPro" id="IPR046539">
    <property type="entry name" value="DUF6604"/>
</dbReference>
<dbReference type="AlphaFoldDB" id="A0A423V7M0"/>
<organism evidence="3 4">
    <name type="scientific">Cytospora schulzeri</name>
    <dbReference type="NCBI Taxonomy" id="448051"/>
    <lineage>
        <taxon>Eukaryota</taxon>
        <taxon>Fungi</taxon>
        <taxon>Dikarya</taxon>
        <taxon>Ascomycota</taxon>
        <taxon>Pezizomycotina</taxon>
        <taxon>Sordariomycetes</taxon>
        <taxon>Sordariomycetidae</taxon>
        <taxon>Diaporthales</taxon>
        <taxon>Cytosporaceae</taxon>
        <taxon>Cytospora</taxon>
    </lineage>
</organism>
<evidence type="ECO:0000313" key="3">
    <source>
        <dbReference type="EMBL" id="ROV86761.1"/>
    </source>
</evidence>
<feature type="region of interest" description="Disordered" evidence="1">
    <location>
        <begin position="36"/>
        <end position="56"/>
    </location>
</feature>
<feature type="compositionally biased region" description="Low complexity" evidence="1">
    <location>
        <begin position="39"/>
        <end position="51"/>
    </location>
</feature>
<sequence length="917" mass="104017">MSTPSTQTSELLSTYKQYKADTEAIAGWLAETSTKCGGSTSTVPAAPPTSTRLKGKARKQAKEAAKAGAASKPHLQEPPKYTIRVSDFTTMAKTIAEFGKPKIKVPRALFNLFDRAIGAREKFNEWFERTSHDASGSNQRHRHFVGILRSTYEILHPFSEVKRAQKKANPGGSRPEPASSIPALGNRFMGLKVDDLDHVPENEHSGNSDPGGEQSYRLPDVGRVAVVRDEDEIEVEFCFAILSFCLELNVVRDYVRKVWGTYLAGVMELMQASVLTNTAVHLVRELEQQLGATVERPKKYPEHLYPVWCFPAIVNWICHDLKDHGHKMDDYVKLSRQVYATDCEHGKIFFFDTFFALKATVYDDSIQSSRTIVPDLSELYTDLTDTHRRVFSMFPLINAAAATVSPFANDEITRGVETMFNTHSVPIWAAFGIQLLLDIEDVELGARSVPGHHANKIPLVEVKNHVQERLQELNELHLDDLPMKMATKATIELDDIAAEAFKRIEDEVLKDTTGEIIRRVFKRPQPKIIVEPDAYLKRNPVRCGMLKLDLYLQLHRRAFQVEVSWLGITSMVHLYLACRQVFPEDPVWPDMEHVLGILDLEHTFFGGIPQSMEEAERKFCLALGVVPSSMARDSRSKGVRFEVRRARLLSNPSTLDSCFEKWSQNSLAKEQDLDDWVSDLKRRIHDPVSLRRAARQVNVSEKKQAILCTQWSDQSRTIPEMLNTLAVYPQYEAGDIHFGWLALHQTTGQMWRKIAACVEETDGEHHTQLPFLVLAILEQAREVESIARKTKQAREVESIARKTKQDGPALLKSSGSHLAKAWEIIKSSFMTLLGGVVTSEGQRMGRVYVGDQELMNLLSRHWRDSFYPNANIGPHQRELYKNWPTTVRQTANWKYMYLSYLYKQAIEAKPGLGIVEF</sequence>